<name>A0AAN8JB17_PATCE</name>
<feature type="transmembrane region" description="Helical" evidence="1">
    <location>
        <begin position="6"/>
        <end position="26"/>
    </location>
</feature>
<evidence type="ECO:0000256" key="1">
    <source>
        <dbReference type="SAM" id="Phobius"/>
    </source>
</evidence>
<dbReference type="EMBL" id="JAZGQO010000011">
    <property type="protein sequence ID" value="KAK6173560.1"/>
    <property type="molecule type" value="Genomic_DNA"/>
</dbReference>
<dbReference type="PANTHER" id="PTHR34923">
    <property type="entry name" value="SMALL INTEGRAL MEMBRANE PROTEIN 20"/>
    <property type="match status" value="1"/>
</dbReference>
<accession>A0AAN8JB17</accession>
<dbReference type="AlphaFoldDB" id="A0AAN8JB17"/>
<evidence type="ECO:0000313" key="2">
    <source>
        <dbReference type="EMBL" id="KAK6173560.1"/>
    </source>
</evidence>
<dbReference type="InterPro" id="IPR027917">
    <property type="entry name" value="MITRAC7/Phoenixin"/>
</dbReference>
<dbReference type="GO" id="GO:0033617">
    <property type="term" value="P:mitochondrial respiratory chain complex IV assembly"/>
    <property type="evidence" value="ECO:0007669"/>
    <property type="project" value="InterPro"/>
</dbReference>
<dbReference type="Pfam" id="PF15061">
    <property type="entry name" value="MITRAC7_Phoenixin"/>
    <property type="match status" value="1"/>
</dbReference>
<dbReference type="GO" id="GO:0005743">
    <property type="term" value="C:mitochondrial inner membrane"/>
    <property type="evidence" value="ECO:0007669"/>
    <property type="project" value="TreeGrafter"/>
</dbReference>
<dbReference type="PANTHER" id="PTHR34923:SF1">
    <property type="entry name" value="SMALL INTEGRAL MEMBRANE PROTEIN 20"/>
    <property type="match status" value="1"/>
</dbReference>
<evidence type="ECO:0000313" key="3">
    <source>
        <dbReference type="Proteomes" id="UP001347796"/>
    </source>
</evidence>
<proteinExistence type="predicted"/>
<gene>
    <name evidence="2" type="ORF">SNE40_016986</name>
</gene>
<keyword evidence="1" id="KW-0812">Transmembrane</keyword>
<protein>
    <recommendedName>
        <fullName evidence="4">Small integral membrane protein 20</fullName>
    </recommendedName>
</protein>
<evidence type="ECO:0008006" key="4">
    <source>
        <dbReference type="Google" id="ProtNLM"/>
    </source>
</evidence>
<comment type="caution">
    <text evidence="2">The sequence shown here is derived from an EMBL/GenBank/DDBJ whole genome shotgun (WGS) entry which is preliminary data.</text>
</comment>
<sequence length="71" mass="7852">MLSGRPYLAVGGLIGGIGIAVYFAIIQPYMNPGMWQEKQKIGRAGIDREKIQPGGMKVWTDPFDRTKDQGK</sequence>
<reference evidence="2 3" key="1">
    <citation type="submission" date="2024-01" db="EMBL/GenBank/DDBJ databases">
        <title>The genome of the rayed Mediterranean limpet Patella caerulea (Linnaeus, 1758).</title>
        <authorList>
            <person name="Anh-Thu Weber A."/>
            <person name="Halstead-Nussloch G."/>
        </authorList>
    </citation>
    <scope>NUCLEOTIDE SEQUENCE [LARGE SCALE GENOMIC DNA]</scope>
    <source>
        <strain evidence="2">AATW-2023a</strain>
        <tissue evidence="2">Whole specimen</tissue>
    </source>
</reference>
<dbReference type="Proteomes" id="UP001347796">
    <property type="component" value="Unassembled WGS sequence"/>
</dbReference>
<keyword evidence="3" id="KW-1185">Reference proteome</keyword>
<keyword evidence="1" id="KW-1133">Transmembrane helix</keyword>
<keyword evidence="1" id="KW-0472">Membrane</keyword>
<organism evidence="2 3">
    <name type="scientific">Patella caerulea</name>
    <name type="common">Rayed Mediterranean limpet</name>
    <dbReference type="NCBI Taxonomy" id="87958"/>
    <lineage>
        <taxon>Eukaryota</taxon>
        <taxon>Metazoa</taxon>
        <taxon>Spiralia</taxon>
        <taxon>Lophotrochozoa</taxon>
        <taxon>Mollusca</taxon>
        <taxon>Gastropoda</taxon>
        <taxon>Patellogastropoda</taxon>
        <taxon>Patelloidea</taxon>
        <taxon>Patellidae</taxon>
        <taxon>Patella</taxon>
    </lineage>
</organism>